<gene>
    <name evidence="2" type="ORF">TIFTF001_039792</name>
</gene>
<feature type="compositionally biased region" description="Basic and acidic residues" evidence="1">
    <location>
        <begin position="10"/>
        <end position="29"/>
    </location>
</feature>
<evidence type="ECO:0000313" key="2">
    <source>
        <dbReference type="EMBL" id="GMN19380.1"/>
    </source>
</evidence>
<accession>A0AA87YWH8</accession>
<protein>
    <submittedName>
        <fullName evidence="2">Uncharacterized protein</fullName>
    </submittedName>
</protein>
<keyword evidence="3" id="KW-1185">Reference proteome</keyword>
<organism evidence="2 3">
    <name type="scientific">Ficus carica</name>
    <name type="common">Common fig</name>
    <dbReference type="NCBI Taxonomy" id="3494"/>
    <lineage>
        <taxon>Eukaryota</taxon>
        <taxon>Viridiplantae</taxon>
        <taxon>Streptophyta</taxon>
        <taxon>Embryophyta</taxon>
        <taxon>Tracheophyta</taxon>
        <taxon>Spermatophyta</taxon>
        <taxon>Magnoliopsida</taxon>
        <taxon>eudicotyledons</taxon>
        <taxon>Gunneridae</taxon>
        <taxon>Pentapetalae</taxon>
        <taxon>rosids</taxon>
        <taxon>fabids</taxon>
        <taxon>Rosales</taxon>
        <taxon>Moraceae</taxon>
        <taxon>Ficeae</taxon>
        <taxon>Ficus</taxon>
    </lineage>
</organism>
<feature type="region of interest" description="Disordered" evidence="1">
    <location>
        <begin position="1"/>
        <end position="69"/>
    </location>
</feature>
<name>A0AA87YWH8_FICCA</name>
<evidence type="ECO:0000256" key="1">
    <source>
        <dbReference type="SAM" id="MobiDB-lite"/>
    </source>
</evidence>
<sequence length="69" mass="7423">MPKQPLVQLDHCEKKANNKEDKSAAREGHTPPMTDNPGPRTDPTPSPPPCSPALVIFTSPHDGSARIRG</sequence>
<dbReference type="Proteomes" id="UP001187192">
    <property type="component" value="Unassembled WGS sequence"/>
</dbReference>
<reference evidence="2" key="1">
    <citation type="submission" date="2023-07" db="EMBL/GenBank/DDBJ databases">
        <title>draft genome sequence of fig (Ficus carica).</title>
        <authorList>
            <person name="Takahashi T."/>
            <person name="Nishimura K."/>
        </authorList>
    </citation>
    <scope>NUCLEOTIDE SEQUENCE</scope>
</reference>
<comment type="caution">
    <text evidence="2">The sequence shown here is derived from an EMBL/GenBank/DDBJ whole genome shotgun (WGS) entry which is preliminary data.</text>
</comment>
<feature type="compositionally biased region" description="Pro residues" evidence="1">
    <location>
        <begin position="40"/>
        <end position="51"/>
    </location>
</feature>
<dbReference type="EMBL" id="BTGU01001244">
    <property type="protein sequence ID" value="GMN19380.1"/>
    <property type="molecule type" value="Genomic_DNA"/>
</dbReference>
<dbReference type="AlphaFoldDB" id="A0AA87YWH8"/>
<proteinExistence type="predicted"/>
<evidence type="ECO:0000313" key="3">
    <source>
        <dbReference type="Proteomes" id="UP001187192"/>
    </source>
</evidence>